<feature type="compositionally biased region" description="Low complexity" evidence="10">
    <location>
        <begin position="561"/>
        <end position="589"/>
    </location>
</feature>
<keyword evidence="7" id="KW-0811">Translocation</keyword>
<comment type="subcellular location">
    <subcellularLocation>
        <location evidence="1">Nucleus</location>
        <location evidence="1">Nuclear pore complex</location>
    </subcellularLocation>
</comment>
<feature type="compositionally biased region" description="Low complexity" evidence="10">
    <location>
        <begin position="518"/>
        <end position="530"/>
    </location>
</feature>
<feature type="compositionally biased region" description="Polar residues" evidence="10">
    <location>
        <begin position="474"/>
        <end position="484"/>
    </location>
</feature>
<dbReference type="Pfam" id="PF04096">
    <property type="entry name" value="Nucleoporin2"/>
    <property type="match status" value="1"/>
</dbReference>
<dbReference type="InterPro" id="IPR007230">
    <property type="entry name" value="Nup98_auto-Pept-S59_dom"/>
</dbReference>
<sequence length="1976" mass="210650">MSFSGFGQNNQQQQSTGFGGFGSNSNTTSSGFGSNTGFGGSTLFGASQPGTSGGFASGGSGGFGSAATNTTPFGQNRSAFGAPATTTSGGGLFGSGTATAGAGGGFGGFGTTNNNNNASGGGLFGAPKPAFGSGTTGGLFGGGNTSNTGFGATNNQPTSAFGAPISSALGNNNAECQGTGSTPFQAFTEKDGTSSMSNHFQSISFMAPYKNFSFEELRLADYNQGRRFGNGSGQAGAFGQPNFGNSFGQQNTGGFGQPANNTGGGLFGQAASTSSSPFGASQPAQSGFGTGGGGLFGAPKPATTNLFGTASSSQSSGGLFGTSGGTSGGFGSGSTLFGNNNQQNNQQSKPFSFSNPTSTAGAFGTGNNAFGTNNTTSNTGGGLFGGQNTTPFGQPQQQPAPSNPFGGFGQQNQNQNQTNNSPFGGFGQPQQQEQKPGGLFGSTTNTNTGGGLFGTLGQNNNQQQPATGGGLFGNTANNQSSGSSLFAPKPANTGGGLFGTSTTNNPNTGGGLFGGFGNNNNANQQQNQTGGIFGNPANQQQKPGGLFGNTTSNTGGGLFGSLGTSNNNNNQQGGTNLFGGNNQQQQQPGGLFGNTNNQGSSLFGPQQQQQQPQQQQNAFAPPPAFNASLTDPGSAYGSASIFSGLPPPPVSVGPIATPINVKQKLKKSAILPHYKMSPSAASRLVTPQKRGFGFSYSTYGTPGSASSNASTPGGLSSSLLFGSVGRGLGKSLSTSNLRRNFDSDGESILTPGAFSAGSSRYGGTGSLKRLTIDRSLRTDLFGDRGTSAAPSGPEKNDQSKQPGILKKKVSFDASAVGGNGENSNDVQVNGTNGVADNNQNNSATPSAEEQGFLRTPSRGQGRLGPSKLKGVMPQPEMESVKGNELAIVHEDESPESSSAPATRAPVQASQEDQQPGAYWMKPSKKEIQSMTKEQQRHVSNFSVGREGCGFVEFNAPVDLTLRPLEEIFGTIVQIELRSLTVYPDQSQKPALGKGLNVPSTIHLANSWPRQRDRKTPLHEKNGPRFNKHVDRLRKVGGTEFVRYEKDTGFWVFKVPHFTTYSFDYEDDASEAESLQTSMLSEAPPDTPTPKSRAVKDGRTLTATNSTQHSFASMQESSDVSSSLDDTFQFRKQKMLPGAFDEESVSDNDQEMQEINNNDQSFLDERLAASPSDSGEDEPSEMGADSGEIEERSLIIHDAENETELGMAGTYPPMDADEADTMLRLGFDTPAKATFNVNDDWAEALQKTISPRKQDRQALRGAQAHFLDDQDDQGTPVKASAGTGSPKLDNHIQLMNLLWAKEGARQSGRNKQRTPKGKGLKWPYSKKPKMNDDEDDMEPEERVFHDSNKPSWGPNATLVYAIPGKVGSSRSKSTQANTILSYRKSAIVSEGKDVRFATLANAPNLIPGTLIKQRTNTDVKLDQKVPMAKLQQTPFKDMASEVQPDTEYEKSVWELASILFDDQNPEDYDIPAAQKSTYDHRIRKDRLIAFWEQLCHGSAVQAASAATTAEERAIAHLSGNRVVEACDALVQGKDYRLATLVAQIGGDEVMRDDMTTQINAWRDLNVLSEMTEPIRTLYSLLAGNTCVCEGKKGPLEDRAKTFVISERFDLDWKRAFGLRLYYSILSEEPIEAAVVTFHDDLRADEPKKPIPWFVESGTKTPWDDETPFQREDILWGLMKLYAASKSALPTPSIAETFAPHNITGNPLDTRLSFQLYHTLTLRFPTVPNFAPFQADALAWTFATQLDAAGEWLWALYALLHLHSPQQRHMAIQSHLAHHAADIRTEPDDFNTLLEEFKIPPSWIWDAKALYARNVLRDHVSEVAYLIKASDWNEAHEVLKNEVGPVAVIEEDWDMLRQILDDFKPGKEDIQEWGLGGQVYEDYLGLLTKKLEGKKKRECLERLVGALPLMAKGGEDGFREMVAVQEISGVVGKEILAMKEKGIEGARVLQLPLTEDVYLKHTMELSLQYYKAVMAGEK</sequence>
<feature type="compositionally biased region" description="Polar residues" evidence="10">
    <location>
        <begin position="270"/>
        <end position="285"/>
    </location>
</feature>
<dbReference type="InterPro" id="IPR037665">
    <property type="entry name" value="Nucleoporin_S59-like"/>
</dbReference>
<feature type="region of interest" description="Disordered" evidence="10">
    <location>
        <begin position="231"/>
        <end position="632"/>
    </location>
</feature>
<dbReference type="InterPro" id="IPR021967">
    <property type="entry name" value="Nup98_C"/>
</dbReference>
<feature type="compositionally biased region" description="Polar residues" evidence="10">
    <location>
        <begin position="821"/>
        <end position="847"/>
    </location>
</feature>
<dbReference type="PANTHER" id="PTHR23198">
    <property type="entry name" value="NUCLEOPORIN"/>
    <property type="match status" value="1"/>
</dbReference>
<feature type="compositionally biased region" description="Low complexity" evidence="10">
    <location>
        <begin position="306"/>
        <end position="317"/>
    </location>
</feature>
<dbReference type="Gene3D" id="1.10.10.2360">
    <property type="match status" value="1"/>
</dbReference>
<evidence type="ECO:0000256" key="7">
    <source>
        <dbReference type="ARBA" id="ARBA00023010"/>
    </source>
</evidence>
<feature type="compositionally biased region" description="Low complexity" evidence="10">
    <location>
        <begin position="410"/>
        <end position="447"/>
    </location>
</feature>
<feature type="compositionally biased region" description="Gly residues" evidence="10">
    <location>
        <begin position="508"/>
        <end position="517"/>
    </location>
</feature>
<dbReference type="Gene3D" id="1.25.40.690">
    <property type="match status" value="1"/>
</dbReference>
<feature type="region of interest" description="Disordered" evidence="10">
    <location>
        <begin position="1"/>
        <end position="34"/>
    </location>
</feature>
<keyword evidence="3" id="KW-0813">Transport</keyword>
<keyword evidence="4" id="KW-0068">Autocatalytic cleavage</keyword>
<evidence type="ECO:0000256" key="2">
    <source>
        <dbReference type="ARBA" id="ARBA00008926"/>
    </source>
</evidence>
<feature type="region of interest" description="Disordered" evidence="10">
    <location>
        <begin position="890"/>
        <end position="914"/>
    </location>
</feature>
<feature type="region of interest" description="Disordered" evidence="10">
    <location>
        <begin position="1071"/>
        <end position="1097"/>
    </location>
</feature>
<evidence type="ECO:0000256" key="10">
    <source>
        <dbReference type="SAM" id="MobiDB-lite"/>
    </source>
</evidence>
<evidence type="ECO:0000256" key="4">
    <source>
        <dbReference type="ARBA" id="ARBA00022813"/>
    </source>
</evidence>
<feature type="region of interest" description="Disordered" evidence="10">
    <location>
        <begin position="1300"/>
        <end position="1336"/>
    </location>
</feature>
<feature type="compositionally biased region" description="Polar residues" evidence="10">
    <location>
        <begin position="391"/>
        <end position="400"/>
    </location>
</feature>
<name>A0ABR4AM61_9LECA</name>
<keyword evidence="9" id="KW-0539">Nucleus</keyword>
<feature type="region of interest" description="Disordered" evidence="10">
    <location>
        <begin position="1167"/>
        <end position="1187"/>
    </location>
</feature>
<keyword evidence="6" id="KW-0653">Protein transport</keyword>
<dbReference type="Gene3D" id="3.30.1610.10">
    <property type="entry name" value="Peptidase S59, nucleoporin"/>
    <property type="match status" value="1"/>
</dbReference>
<organism evidence="12 13">
    <name type="scientific">Stereocaulon virgatum</name>
    <dbReference type="NCBI Taxonomy" id="373712"/>
    <lineage>
        <taxon>Eukaryota</taxon>
        <taxon>Fungi</taxon>
        <taxon>Dikarya</taxon>
        <taxon>Ascomycota</taxon>
        <taxon>Pezizomycotina</taxon>
        <taxon>Lecanoromycetes</taxon>
        <taxon>OSLEUM clade</taxon>
        <taxon>Lecanoromycetidae</taxon>
        <taxon>Lecanorales</taxon>
        <taxon>Lecanorineae</taxon>
        <taxon>Stereocaulaceae</taxon>
        <taxon>Stereocaulon</taxon>
    </lineage>
</organism>
<dbReference type="InterPro" id="IPR036903">
    <property type="entry name" value="Nup98_auto-Pept-S59_dom_sf"/>
</dbReference>
<comment type="similarity">
    <text evidence="2">Belongs to the nucleoporin GLFG family.</text>
</comment>
<feature type="compositionally biased region" description="Polar residues" evidence="10">
    <location>
        <begin position="69"/>
        <end position="78"/>
    </location>
</feature>
<dbReference type="SUPFAM" id="SSF82215">
    <property type="entry name" value="C-terminal autoproteolytic domain of nucleoporin nup98"/>
    <property type="match status" value="1"/>
</dbReference>
<keyword evidence="13" id="KW-1185">Reference proteome</keyword>
<feature type="compositionally biased region" description="Low complexity" evidence="10">
    <location>
        <begin position="23"/>
        <end position="33"/>
    </location>
</feature>
<evidence type="ECO:0000313" key="12">
    <source>
        <dbReference type="EMBL" id="KAL2046822.1"/>
    </source>
</evidence>
<reference evidence="12 13" key="1">
    <citation type="submission" date="2024-09" db="EMBL/GenBank/DDBJ databases">
        <title>Rethinking Asexuality: The Enigmatic Case of Functional Sexual Genes in Lepraria (Stereocaulaceae).</title>
        <authorList>
            <person name="Doellman M."/>
            <person name="Sun Y."/>
            <person name="Barcenas-Pena A."/>
            <person name="Lumbsch H.T."/>
            <person name="Grewe F."/>
        </authorList>
    </citation>
    <scope>NUCLEOTIDE SEQUENCE [LARGE SCALE GENOMIC DNA]</scope>
    <source>
        <strain evidence="12 13">Mercado 3170</strain>
    </source>
</reference>
<feature type="compositionally biased region" description="Basic residues" evidence="10">
    <location>
        <begin position="1307"/>
        <end position="1327"/>
    </location>
</feature>
<feature type="region of interest" description="Disordered" evidence="10">
    <location>
        <begin position="781"/>
        <end position="877"/>
    </location>
</feature>
<evidence type="ECO:0000256" key="3">
    <source>
        <dbReference type="ARBA" id="ARBA00022448"/>
    </source>
</evidence>
<evidence type="ECO:0000256" key="6">
    <source>
        <dbReference type="ARBA" id="ARBA00022927"/>
    </source>
</evidence>
<dbReference type="Proteomes" id="UP001590950">
    <property type="component" value="Unassembled WGS sequence"/>
</dbReference>
<accession>A0ABR4AM61</accession>
<evidence type="ECO:0000256" key="9">
    <source>
        <dbReference type="ARBA" id="ARBA00023242"/>
    </source>
</evidence>
<feature type="compositionally biased region" description="Low complexity" evidence="10">
    <location>
        <begin position="1"/>
        <end position="16"/>
    </location>
</feature>
<feature type="compositionally biased region" description="Polar residues" evidence="10">
    <location>
        <begin position="595"/>
        <end position="604"/>
    </location>
</feature>
<evidence type="ECO:0000259" key="11">
    <source>
        <dbReference type="PROSITE" id="PS51434"/>
    </source>
</evidence>
<feature type="region of interest" description="Disordered" evidence="10">
    <location>
        <begin position="1264"/>
        <end position="1286"/>
    </location>
</feature>
<keyword evidence="8" id="KW-0906">Nuclear pore complex</keyword>
<proteinExistence type="inferred from homology"/>
<feature type="compositionally biased region" description="Low complexity" evidence="10">
    <location>
        <begin position="455"/>
        <end position="464"/>
    </location>
</feature>
<evidence type="ECO:0000256" key="5">
    <source>
        <dbReference type="ARBA" id="ARBA00022816"/>
    </source>
</evidence>
<dbReference type="PROSITE" id="PS51434">
    <property type="entry name" value="NUP_C"/>
    <property type="match status" value="1"/>
</dbReference>
<gene>
    <name evidence="12" type="ORF">N7G274_000840</name>
</gene>
<feature type="compositionally biased region" description="Low complexity" evidence="10">
    <location>
        <begin position="333"/>
        <end position="347"/>
    </location>
</feature>
<feature type="compositionally biased region" description="Low complexity" evidence="10">
    <location>
        <begin position="605"/>
        <end position="619"/>
    </location>
</feature>
<evidence type="ECO:0000256" key="1">
    <source>
        <dbReference type="ARBA" id="ARBA00004567"/>
    </source>
</evidence>
<feature type="compositionally biased region" description="Gly residues" evidence="10">
    <location>
        <begin position="318"/>
        <end position="332"/>
    </location>
</feature>
<dbReference type="InterPro" id="IPR025574">
    <property type="entry name" value="Nucleoporin_FG_rpt"/>
</dbReference>
<dbReference type="EMBL" id="JBEFKJ010000003">
    <property type="protein sequence ID" value="KAL2046822.1"/>
    <property type="molecule type" value="Genomic_DNA"/>
</dbReference>
<dbReference type="Pfam" id="PF12110">
    <property type="entry name" value="Nup96"/>
    <property type="match status" value="1"/>
</dbReference>
<dbReference type="Pfam" id="PF13634">
    <property type="entry name" value="Nucleoporin_FG"/>
    <property type="match status" value="4"/>
</dbReference>
<dbReference type="PANTHER" id="PTHR23198:SF6">
    <property type="entry name" value="NUCLEAR PORE COMPLEX PROTEIN NUP98-NUP96"/>
    <property type="match status" value="1"/>
</dbReference>
<evidence type="ECO:0000313" key="13">
    <source>
        <dbReference type="Proteomes" id="UP001590950"/>
    </source>
</evidence>
<feature type="region of interest" description="Disordered" evidence="10">
    <location>
        <begin position="66"/>
        <end position="85"/>
    </location>
</feature>
<protein>
    <recommendedName>
        <fullName evidence="11">Peptidase S59 domain-containing protein</fullName>
    </recommendedName>
</protein>
<evidence type="ECO:0000256" key="8">
    <source>
        <dbReference type="ARBA" id="ARBA00023132"/>
    </source>
</evidence>
<feature type="domain" description="Peptidase S59" evidence="11">
    <location>
        <begin position="915"/>
        <end position="1057"/>
    </location>
</feature>
<comment type="caution">
    <text evidence="12">The sequence shown here is derived from an EMBL/GenBank/DDBJ whole genome shotgun (WGS) entry which is preliminary data.</text>
</comment>
<feature type="compositionally biased region" description="Low complexity" evidence="10">
    <location>
        <begin position="357"/>
        <end position="378"/>
    </location>
</feature>
<keyword evidence="5" id="KW-0509">mRNA transport</keyword>
<feature type="compositionally biased region" description="Gly residues" evidence="10">
    <location>
        <begin position="251"/>
        <end position="267"/>
    </location>
</feature>